<dbReference type="RefSeq" id="WP_020958641.1">
    <property type="nucleotide sequence ID" value="NC_022080.4"/>
</dbReference>
<dbReference type="AlphaFoldDB" id="S5YVY5"/>
<dbReference type="Pfam" id="PF12389">
    <property type="entry name" value="Peptidase_M73"/>
    <property type="match status" value="1"/>
</dbReference>
<keyword evidence="1" id="KW-0472">Membrane</keyword>
<sequence length="187" mass="20285">MFSGRLGGRMSGGIFFLFGMLIIVFSSAVAPINSSFTDSDSNTGNIIRSALLDISTTPASPTVLYNISNFLPGDTATRSIEIHNSGNVDLTYNISVTANPGNTILWTDTDKGLQIEIKDQDSGTVHYEGPISMLSVSDILLVAGQSHHLQFKLVFPEEADNSFQNLQESMTFRFDAMQLPGGERTNN</sequence>
<dbReference type="KEGG" id="gjf:M493_02480"/>
<name>S5YVY5_GEOG3</name>
<protein>
    <submittedName>
        <fullName evidence="2">Uncharacterized protein</fullName>
    </submittedName>
</protein>
<organism evidence="2 3">
    <name type="scientific">Geobacillus genomosp. 3</name>
    <dbReference type="NCBI Taxonomy" id="1921421"/>
    <lineage>
        <taxon>Bacteria</taxon>
        <taxon>Bacillati</taxon>
        <taxon>Bacillota</taxon>
        <taxon>Bacilli</taxon>
        <taxon>Bacillales</taxon>
        <taxon>Anoxybacillaceae</taxon>
        <taxon>Geobacillus</taxon>
    </lineage>
</organism>
<keyword evidence="1" id="KW-1133">Transmembrane helix</keyword>
<evidence type="ECO:0000313" key="3">
    <source>
        <dbReference type="Proteomes" id="UP000015500"/>
    </source>
</evidence>
<evidence type="ECO:0000256" key="1">
    <source>
        <dbReference type="SAM" id="Phobius"/>
    </source>
</evidence>
<gene>
    <name evidence="2" type="ORF">M493_02480</name>
</gene>
<dbReference type="PATRIC" id="fig|1345697.3.peg.418"/>
<dbReference type="EMBL" id="CP006254">
    <property type="protein sequence ID" value="AGT30829.1"/>
    <property type="molecule type" value="Genomic_DNA"/>
</dbReference>
<reference evidence="2 3" key="1">
    <citation type="journal article" date="2014" name="Genome Announc.">
        <title>Complete Genome Sequence of the Thermophilic Polychlorinated Biphenyl Degrader Geobacillus sp. Strain JF8 (NBRC 109937).</title>
        <authorList>
            <person name="Shintani M."/>
            <person name="Ohtsubo Y."/>
            <person name="Fukuda K."/>
            <person name="Hosoyama A."/>
            <person name="Ohji S."/>
            <person name="Yamazoe A."/>
            <person name="Fujita N."/>
            <person name="Nagata Y."/>
            <person name="Tsuda M."/>
            <person name="Hatta T."/>
            <person name="Kimbara K."/>
        </authorList>
    </citation>
    <scope>NUCLEOTIDE SEQUENCE [LARGE SCALE GENOMIC DNA]</scope>
    <source>
        <strain evidence="2 3">JF8</strain>
    </source>
</reference>
<evidence type="ECO:0000313" key="2">
    <source>
        <dbReference type="EMBL" id="AGT30829.1"/>
    </source>
</evidence>
<proteinExistence type="predicted"/>
<feature type="transmembrane region" description="Helical" evidence="1">
    <location>
        <begin position="12"/>
        <end position="32"/>
    </location>
</feature>
<dbReference type="Proteomes" id="UP000015500">
    <property type="component" value="Chromosome"/>
</dbReference>
<keyword evidence="1" id="KW-0812">Transmembrane</keyword>
<keyword evidence="3" id="KW-1185">Reference proteome</keyword>
<dbReference type="HOGENOM" id="CLU_1445743_0_0_9"/>
<accession>S5YVY5</accession>
<dbReference type="InterPro" id="IPR022121">
    <property type="entry name" value="Peptidase_M73_camelysin"/>
</dbReference>
<dbReference type="STRING" id="1921421.M493_02480"/>